<reference evidence="1 3" key="1">
    <citation type="journal article" date="2019" name="Sci. Rep.">
        <title>Orb-weaving spider Araneus ventricosus genome elucidates the spidroin gene catalogue.</title>
        <authorList>
            <person name="Kono N."/>
            <person name="Nakamura H."/>
            <person name="Ohtoshi R."/>
            <person name="Moran D.A.P."/>
            <person name="Shinohara A."/>
            <person name="Yoshida Y."/>
            <person name="Fujiwara M."/>
            <person name="Mori M."/>
            <person name="Tomita M."/>
            <person name="Arakawa K."/>
        </authorList>
    </citation>
    <scope>NUCLEOTIDE SEQUENCE [LARGE SCALE GENOMIC DNA]</scope>
</reference>
<gene>
    <name evidence="2" type="ORF">AVEN_221521_1</name>
    <name evidence="1" type="ORF">AVEN_71235_1</name>
</gene>
<dbReference type="AlphaFoldDB" id="A0A4Y2XD57"/>
<feature type="non-terminal residue" evidence="1">
    <location>
        <position position="56"/>
    </location>
</feature>
<keyword evidence="3" id="KW-1185">Reference proteome</keyword>
<comment type="caution">
    <text evidence="1">The sequence shown here is derived from an EMBL/GenBank/DDBJ whole genome shotgun (WGS) entry which is preliminary data.</text>
</comment>
<evidence type="ECO:0000313" key="1">
    <source>
        <dbReference type="EMBL" id="GBO45942.1"/>
    </source>
</evidence>
<dbReference type="EMBL" id="BGPR01073344">
    <property type="protein sequence ID" value="GBO45942.1"/>
    <property type="molecule type" value="Genomic_DNA"/>
</dbReference>
<accession>A0A4Y2XD57</accession>
<dbReference type="Proteomes" id="UP000499080">
    <property type="component" value="Unassembled WGS sequence"/>
</dbReference>
<evidence type="ECO:0000313" key="3">
    <source>
        <dbReference type="Proteomes" id="UP000499080"/>
    </source>
</evidence>
<evidence type="ECO:0000313" key="2">
    <source>
        <dbReference type="EMBL" id="GBO45946.1"/>
    </source>
</evidence>
<name>A0A4Y2XD57_ARAVE</name>
<dbReference type="EMBL" id="BGPR01073352">
    <property type="protein sequence ID" value="GBO45946.1"/>
    <property type="molecule type" value="Genomic_DNA"/>
</dbReference>
<proteinExistence type="predicted"/>
<protein>
    <submittedName>
        <fullName evidence="1">Uncharacterized protein</fullName>
    </submittedName>
</protein>
<sequence length="56" mass="6361">MEVSRFGPDSTEDQLCFEGLVHVSSDEGQMSIHCCGSETWRGRCQMRGIFLIIKPR</sequence>
<organism evidence="1 3">
    <name type="scientific">Araneus ventricosus</name>
    <name type="common">Orbweaver spider</name>
    <name type="synonym">Epeira ventricosa</name>
    <dbReference type="NCBI Taxonomy" id="182803"/>
    <lineage>
        <taxon>Eukaryota</taxon>
        <taxon>Metazoa</taxon>
        <taxon>Ecdysozoa</taxon>
        <taxon>Arthropoda</taxon>
        <taxon>Chelicerata</taxon>
        <taxon>Arachnida</taxon>
        <taxon>Araneae</taxon>
        <taxon>Araneomorphae</taxon>
        <taxon>Entelegynae</taxon>
        <taxon>Araneoidea</taxon>
        <taxon>Araneidae</taxon>
        <taxon>Araneus</taxon>
    </lineage>
</organism>